<dbReference type="EMBL" id="JBHUGY010000076">
    <property type="protein sequence ID" value="MFD2058462.1"/>
    <property type="molecule type" value="Genomic_DNA"/>
</dbReference>
<keyword evidence="2" id="KW-1185">Reference proteome</keyword>
<gene>
    <name evidence="1" type="ORF">ACFSQT_36885</name>
</gene>
<evidence type="ECO:0000313" key="2">
    <source>
        <dbReference type="Proteomes" id="UP001597349"/>
    </source>
</evidence>
<evidence type="ECO:0000313" key="1">
    <source>
        <dbReference type="EMBL" id="MFD2058462.1"/>
    </source>
</evidence>
<protein>
    <recommendedName>
        <fullName evidence="3">Histidine kinase/HSP90-like ATPase domain-containing protein</fullName>
    </recommendedName>
</protein>
<sequence>MQDVRFQRPVGKIANDVPATGLGTAIVEALVKQLEAKVDVISDADGTSVSVIRATFTSRVPRAA</sequence>
<reference evidence="2" key="1">
    <citation type="journal article" date="2019" name="Int. J. Syst. Evol. Microbiol.">
        <title>The Global Catalogue of Microorganisms (GCM) 10K type strain sequencing project: providing services to taxonomists for standard genome sequencing and annotation.</title>
        <authorList>
            <consortium name="The Broad Institute Genomics Platform"/>
            <consortium name="The Broad Institute Genome Sequencing Center for Infectious Disease"/>
            <person name="Wu L."/>
            <person name="Ma J."/>
        </authorList>
    </citation>
    <scope>NUCLEOTIDE SEQUENCE [LARGE SCALE GENOMIC DNA]</scope>
    <source>
        <strain evidence="2">CGMCC 1.16226</strain>
    </source>
</reference>
<accession>A0ABW4WS34</accession>
<organism evidence="1 2">
    <name type="scientific">Mesorhizobium calcicola</name>
    <dbReference type="NCBI Taxonomy" id="1300310"/>
    <lineage>
        <taxon>Bacteria</taxon>
        <taxon>Pseudomonadati</taxon>
        <taxon>Pseudomonadota</taxon>
        <taxon>Alphaproteobacteria</taxon>
        <taxon>Hyphomicrobiales</taxon>
        <taxon>Phyllobacteriaceae</taxon>
        <taxon>Mesorhizobium</taxon>
    </lineage>
</organism>
<comment type="caution">
    <text evidence="1">The sequence shown here is derived from an EMBL/GenBank/DDBJ whole genome shotgun (WGS) entry which is preliminary data.</text>
</comment>
<name>A0ABW4WS34_9HYPH</name>
<dbReference type="RefSeq" id="WP_379026943.1">
    <property type="nucleotide sequence ID" value="NZ_JBHUGY010000076.1"/>
</dbReference>
<evidence type="ECO:0008006" key="3">
    <source>
        <dbReference type="Google" id="ProtNLM"/>
    </source>
</evidence>
<dbReference type="Proteomes" id="UP001597349">
    <property type="component" value="Unassembled WGS sequence"/>
</dbReference>
<proteinExistence type="predicted"/>